<dbReference type="EMBL" id="QOHW01000002">
    <property type="protein sequence ID" value="RBZ25344.1"/>
    <property type="molecule type" value="Genomic_DNA"/>
</dbReference>
<evidence type="ECO:0000313" key="7">
    <source>
        <dbReference type="Proteomes" id="UP000250675"/>
    </source>
</evidence>
<dbReference type="EMBL" id="UGLJ01000002">
    <property type="protein sequence ID" value="STT96195.1"/>
    <property type="molecule type" value="Genomic_DNA"/>
</dbReference>
<gene>
    <name evidence="1" type="ORF">DM078_05115</name>
    <name evidence="6" type="ORF">NCTC204_03853</name>
    <name evidence="5" type="ORF">NCTC5052_04733</name>
    <name evidence="4" type="ORF">NCTC8849_04550</name>
    <name evidence="3" type="ORF">NCTC9637_02080</name>
    <name evidence="2" type="ORF">NCTC9645_04223</name>
</gene>
<dbReference type="Proteomes" id="UP000250675">
    <property type="component" value="Unassembled WGS sequence"/>
</dbReference>
<evidence type="ECO:0008006" key="12">
    <source>
        <dbReference type="Google" id="ProtNLM"/>
    </source>
</evidence>
<evidence type="ECO:0000313" key="11">
    <source>
        <dbReference type="Proteomes" id="UP000255192"/>
    </source>
</evidence>
<dbReference type="Proteomes" id="UP000254103">
    <property type="component" value="Unassembled WGS sequence"/>
</dbReference>
<dbReference type="AlphaFoldDB" id="A0A230T5Q0"/>
<organism evidence="5 8">
    <name type="scientific">Klebsiella pneumoniae</name>
    <dbReference type="NCBI Taxonomy" id="573"/>
    <lineage>
        <taxon>Bacteria</taxon>
        <taxon>Pseudomonadati</taxon>
        <taxon>Pseudomonadota</taxon>
        <taxon>Gammaproteobacteria</taxon>
        <taxon>Enterobacterales</taxon>
        <taxon>Enterobacteriaceae</taxon>
        <taxon>Klebsiella/Raoultella group</taxon>
        <taxon>Klebsiella</taxon>
        <taxon>Klebsiella pneumoniae complex</taxon>
    </lineage>
</organism>
<evidence type="ECO:0000313" key="2">
    <source>
        <dbReference type="EMBL" id="SQC86151.1"/>
    </source>
</evidence>
<evidence type="ECO:0000313" key="5">
    <source>
        <dbReference type="EMBL" id="STT96195.1"/>
    </source>
</evidence>
<dbReference type="Proteomes" id="UP000254799">
    <property type="component" value="Unassembled WGS sequence"/>
</dbReference>
<evidence type="ECO:0000313" key="3">
    <source>
        <dbReference type="EMBL" id="STT47175.1"/>
    </source>
</evidence>
<dbReference type="EMBL" id="UGLC01000002">
    <property type="protein sequence ID" value="STT55921.1"/>
    <property type="molecule type" value="Genomic_DNA"/>
</dbReference>
<reference evidence="1" key="2">
    <citation type="submission" date="2018-07" db="EMBL/GenBank/DDBJ databases">
        <authorList>
            <person name="Martins R.C."/>
            <person name="Perdigao-Neto L.V."/>
            <person name="Costa S.F."/>
            <person name="Levin A.S.S."/>
        </authorList>
    </citation>
    <scope>NUCLEOTIDE SEQUENCE</scope>
    <source>
        <strain evidence="1">BC_5001</strain>
    </source>
</reference>
<dbReference type="Proteomes" id="UP000253559">
    <property type="component" value="Unassembled WGS sequence"/>
</dbReference>
<evidence type="ECO:0000313" key="9">
    <source>
        <dbReference type="Proteomes" id="UP000254799"/>
    </source>
</evidence>
<accession>A0A230T5Q0</accession>
<evidence type="ECO:0000313" key="10">
    <source>
        <dbReference type="Proteomes" id="UP000255099"/>
    </source>
</evidence>
<evidence type="ECO:0000313" key="8">
    <source>
        <dbReference type="Proteomes" id="UP000254103"/>
    </source>
</evidence>
<dbReference type="Proteomes" id="UP000255192">
    <property type="component" value="Unassembled WGS sequence"/>
</dbReference>
<evidence type="ECO:0000313" key="4">
    <source>
        <dbReference type="EMBL" id="STT55921.1"/>
    </source>
</evidence>
<proteinExistence type="predicted"/>
<dbReference type="EMBL" id="UGMD01000002">
    <property type="protein sequence ID" value="STV06925.1"/>
    <property type="molecule type" value="Genomic_DNA"/>
</dbReference>
<protein>
    <recommendedName>
        <fullName evidence="12">Phage protein</fullName>
    </recommendedName>
</protein>
<evidence type="ECO:0000313" key="1">
    <source>
        <dbReference type="EMBL" id="RBZ25344.1"/>
    </source>
</evidence>
<dbReference type="Proteomes" id="UP000255099">
    <property type="component" value="Unassembled WGS sequence"/>
</dbReference>
<name>A0A230T5Q0_KLEPN</name>
<dbReference type="EMBL" id="UGLB01000003">
    <property type="protein sequence ID" value="STT47175.1"/>
    <property type="molecule type" value="Genomic_DNA"/>
</dbReference>
<dbReference type="EMBL" id="UASO01000005">
    <property type="protein sequence ID" value="SQC86151.1"/>
    <property type="molecule type" value="Genomic_DNA"/>
</dbReference>
<reference evidence="1" key="3">
    <citation type="submission" date="2018-08" db="EMBL/GenBank/DDBJ databases">
        <title>Klebsiella pneumoniae genome sequencing and assembly.</title>
        <authorList>
            <person name="Martins R.C.R."/>
            <person name="Perdigao-Neto L.V."/>
            <person name="Costa S.F."/>
            <person name="Levin A.S.S."/>
        </authorList>
    </citation>
    <scope>NUCLEOTIDE SEQUENCE</scope>
    <source>
        <strain evidence="1">BC_5001</strain>
    </source>
</reference>
<evidence type="ECO:0000313" key="6">
    <source>
        <dbReference type="EMBL" id="STV06925.1"/>
    </source>
</evidence>
<sequence>MCEPATAALAVTAVAGGLSAYSQIQTGRANAALANANADAQEQAARDTINTANDQAYQQRQQARRVAGQQTNALAANGADLTSGNALDLTTETMQQGTLDALTTINNGQRQAAGLQFQADTSRAQGKIDKQSGMLGAGSTLLNSTLTGLNAYKTLGGTWKPLSAK</sequence>
<dbReference type="RefSeq" id="WP_025860587.1">
    <property type="nucleotide sequence ID" value="NZ_BIKH01000017.1"/>
</dbReference>
<reference evidence="7 8" key="1">
    <citation type="submission" date="2018-06" db="EMBL/GenBank/DDBJ databases">
        <authorList>
            <consortium name="Pathogen Informatics"/>
            <person name="Doyle S."/>
        </authorList>
    </citation>
    <scope>NUCLEOTIDE SEQUENCE [LARGE SCALE GENOMIC DNA]</scope>
    <source>
        <strain evidence="6 11">NCTC204</strain>
        <strain evidence="5 8">NCTC5052</strain>
        <strain evidence="4 9">NCTC8849</strain>
        <strain evidence="3 10">NCTC9637</strain>
        <strain evidence="2 7">NCTC9645</strain>
    </source>
</reference>